<dbReference type="GeneID" id="97268501"/>
<evidence type="ECO:0000313" key="4">
    <source>
        <dbReference type="Proteomes" id="UP000292693"/>
    </source>
</evidence>
<evidence type="ECO:0000313" key="3">
    <source>
        <dbReference type="EMBL" id="RZE23998.1"/>
    </source>
</evidence>
<reference evidence="2" key="2">
    <citation type="submission" date="2022-09" db="EMBL/GenBank/DDBJ databases">
        <title>Whole genome shotgun sequence of Streptomyces albidoflavus NBRC 12854.</title>
        <authorList>
            <person name="Komaki H."/>
            <person name="Tamura T."/>
        </authorList>
    </citation>
    <scope>NUCLEOTIDE SEQUENCE</scope>
    <source>
        <strain evidence="2">NBRC 12854</strain>
    </source>
</reference>
<comment type="caution">
    <text evidence="3">The sequence shown here is derived from an EMBL/GenBank/DDBJ whole genome shotgun (WGS) entry which is preliminary data.</text>
</comment>
<accession>A0A8G2E1Z4</accession>
<feature type="transmembrane region" description="Helical" evidence="1">
    <location>
        <begin position="189"/>
        <end position="212"/>
    </location>
</feature>
<feature type="transmembrane region" description="Helical" evidence="1">
    <location>
        <begin position="158"/>
        <end position="177"/>
    </location>
</feature>
<dbReference type="EMBL" id="PKLL01000014">
    <property type="protein sequence ID" value="RZE23998.1"/>
    <property type="molecule type" value="Genomic_DNA"/>
</dbReference>
<name>A0A8G2E1Z4_9ACTN</name>
<dbReference type="Proteomes" id="UP001051844">
    <property type="component" value="Unassembled WGS sequence"/>
</dbReference>
<dbReference type="RefSeq" id="WP_030310530.1">
    <property type="nucleotide sequence ID" value="NC_020990.1"/>
</dbReference>
<keyword evidence="1" id="KW-0472">Membrane</keyword>
<evidence type="ECO:0000313" key="2">
    <source>
        <dbReference type="EMBL" id="GHI46897.1"/>
    </source>
</evidence>
<dbReference type="AlphaFoldDB" id="A0A8G2E1Z4"/>
<keyword evidence="1" id="KW-1133">Transmembrane helix</keyword>
<protein>
    <submittedName>
        <fullName evidence="3">Uncharacterized protein</fullName>
    </submittedName>
</protein>
<dbReference type="Proteomes" id="UP000292693">
    <property type="component" value="Unassembled WGS sequence"/>
</dbReference>
<proteinExistence type="predicted"/>
<reference evidence="3 4" key="1">
    <citation type="submission" date="2017-12" db="EMBL/GenBank/DDBJ databases">
        <title>Population genomics insights into the ecological differentiation and adaptive evolution in streptomycetes.</title>
        <authorList>
            <person name="Li Y."/>
            <person name="Huang Y."/>
        </authorList>
    </citation>
    <scope>NUCLEOTIDE SEQUENCE [LARGE SCALE GENOMIC DNA]</scope>
    <source>
        <strain evidence="3 4">NBRC 100770</strain>
    </source>
</reference>
<sequence length="219" mass="23276">MSEYRVVNNSLSGSHIEGSAIQAASFRDVHVSGPSKTVNNVIRGARKLDVLATLYRVLASLAGLAAFAAVNSGRTPLQAVATACDALGLPARWAASTAIWIGERPELVGGAAEILLILALLTLPRRKDLGWDLGQTMEWRGPSTAVLSFALLVQGGSMWRGLLLVGLFAAFGACLLSRSTYRAERAEHMMVAVVSIFLAVIFAPLLVLAWMLGRDPGHV</sequence>
<evidence type="ECO:0000256" key="1">
    <source>
        <dbReference type="SAM" id="Phobius"/>
    </source>
</evidence>
<feature type="transmembrane region" description="Helical" evidence="1">
    <location>
        <begin position="53"/>
        <end position="70"/>
    </location>
</feature>
<dbReference type="EMBL" id="BNDZ01000005">
    <property type="protein sequence ID" value="GHI46897.1"/>
    <property type="molecule type" value="Genomic_DNA"/>
</dbReference>
<gene>
    <name evidence="3" type="ORF">C0Q92_14635</name>
    <name evidence="2" type="ORF">ScoT_30710</name>
</gene>
<keyword evidence="1" id="KW-0812">Transmembrane</keyword>
<organism evidence="3 4">
    <name type="scientific">Streptomyces albidoflavus</name>
    <dbReference type="NCBI Taxonomy" id="1886"/>
    <lineage>
        <taxon>Bacteria</taxon>
        <taxon>Bacillati</taxon>
        <taxon>Actinomycetota</taxon>
        <taxon>Actinomycetes</taxon>
        <taxon>Kitasatosporales</taxon>
        <taxon>Streptomycetaceae</taxon>
        <taxon>Streptomyces</taxon>
        <taxon>Streptomyces albidoflavus group</taxon>
    </lineage>
</organism>